<protein>
    <recommendedName>
        <fullName evidence="2">Ribosome-binding factor A</fullName>
    </recommendedName>
</protein>
<organism evidence="3">
    <name type="scientific">candidate division WOR-3 bacterium</name>
    <dbReference type="NCBI Taxonomy" id="2052148"/>
    <lineage>
        <taxon>Bacteria</taxon>
        <taxon>Bacteria division WOR-3</taxon>
    </lineage>
</organism>
<reference evidence="3" key="1">
    <citation type="journal article" date="2020" name="mSystems">
        <title>Genome- and Community-Level Interaction Insights into Carbon Utilization and Element Cycling Functions of Hydrothermarchaeota in Hydrothermal Sediment.</title>
        <authorList>
            <person name="Zhou Z."/>
            <person name="Liu Y."/>
            <person name="Xu W."/>
            <person name="Pan J."/>
            <person name="Luo Z.H."/>
            <person name="Li M."/>
        </authorList>
    </citation>
    <scope>NUCLEOTIDE SEQUENCE [LARGE SCALE GENOMIC DNA]</scope>
    <source>
        <strain evidence="3">SpSt-258</strain>
    </source>
</reference>
<dbReference type="SUPFAM" id="SSF89919">
    <property type="entry name" value="Ribosome-binding factor A, RbfA"/>
    <property type="match status" value="1"/>
</dbReference>
<keyword evidence="2" id="KW-0963">Cytoplasm</keyword>
<dbReference type="HAMAP" id="MF_00003">
    <property type="entry name" value="RbfA"/>
    <property type="match status" value="1"/>
</dbReference>
<keyword evidence="1 2" id="KW-0690">Ribosome biogenesis</keyword>
<gene>
    <name evidence="2 3" type="primary">rbfA</name>
    <name evidence="3" type="ORF">ENP86_03495</name>
</gene>
<dbReference type="Pfam" id="PF02033">
    <property type="entry name" value="RBFA"/>
    <property type="match status" value="1"/>
</dbReference>
<dbReference type="InterPro" id="IPR000238">
    <property type="entry name" value="RbfA"/>
</dbReference>
<evidence type="ECO:0000256" key="1">
    <source>
        <dbReference type="ARBA" id="ARBA00022517"/>
    </source>
</evidence>
<proteinExistence type="inferred from homology"/>
<comment type="subunit">
    <text evidence="2">Monomer. Binds 30S ribosomal subunits, but not 50S ribosomal subunits or 70S ribosomes.</text>
</comment>
<dbReference type="PANTHER" id="PTHR33515:SF1">
    <property type="entry name" value="RIBOSOME-BINDING FACTOR A, CHLOROPLASTIC-RELATED"/>
    <property type="match status" value="1"/>
</dbReference>
<evidence type="ECO:0000313" key="3">
    <source>
        <dbReference type="EMBL" id="HDY58601.1"/>
    </source>
</evidence>
<comment type="function">
    <text evidence="2">One of several proteins that assist in the late maturation steps of the functional core of the 30S ribosomal subunit. Associates with free 30S ribosomal subunits (but not with 30S subunits that are part of 70S ribosomes or polysomes). Required for efficient processing of 16S rRNA. May interact with the 5'-terminal helix region of 16S rRNA.</text>
</comment>
<comment type="caution">
    <text evidence="3">The sequence shown here is derived from an EMBL/GenBank/DDBJ whole genome shotgun (WGS) entry which is preliminary data.</text>
</comment>
<comment type="similarity">
    <text evidence="2">Belongs to the RbfA family.</text>
</comment>
<dbReference type="PANTHER" id="PTHR33515">
    <property type="entry name" value="RIBOSOME-BINDING FACTOR A, CHLOROPLASTIC-RELATED"/>
    <property type="match status" value="1"/>
</dbReference>
<dbReference type="NCBIfam" id="TIGR00082">
    <property type="entry name" value="rbfA"/>
    <property type="match status" value="1"/>
</dbReference>
<dbReference type="AlphaFoldDB" id="A0A7V0Z4N7"/>
<dbReference type="GO" id="GO:0005829">
    <property type="term" value="C:cytosol"/>
    <property type="evidence" value="ECO:0007669"/>
    <property type="project" value="TreeGrafter"/>
</dbReference>
<evidence type="ECO:0000256" key="2">
    <source>
        <dbReference type="HAMAP-Rule" id="MF_00003"/>
    </source>
</evidence>
<name>A0A7V0Z4N7_UNCW3</name>
<comment type="subcellular location">
    <subcellularLocation>
        <location evidence="2">Cytoplasm</location>
    </subcellularLocation>
</comment>
<accession>A0A7V0Z4N7</accession>
<sequence length="112" mass="12777">MRSDRVASLIAREISTIISQELRDPRLGMVTITKVTLTSDLKEAKVYFTTLGNSTNDLHILEGAKGFIRTTLAHRIRIKFIPDLKFIIDDSQQYGEKIDRLLEEIDKGNKET</sequence>
<dbReference type="InterPro" id="IPR015946">
    <property type="entry name" value="KH_dom-like_a/b"/>
</dbReference>
<dbReference type="GO" id="GO:0030490">
    <property type="term" value="P:maturation of SSU-rRNA"/>
    <property type="evidence" value="ECO:0007669"/>
    <property type="project" value="UniProtKB-UniRule"/>
</dbReference>
<dbReference type="PROSITE" id="PS01319">
    <property type="entry name" value="RBFA"/>
    <property type="match status" value="1"/>
</dbReference>
<dbReference type="InterPro" id="IPR020053">
    <property type="entry name" value="Ribosome-bd_factorA_CS"/>
</dbReference>
<dbReference type="InterPro" id="IPR023799">
    <property type="entry name" value="RbfA_dom_sf"/>
</dbReference>
<dbReference type="EMBL" id="DSKY01000010">
    <property type="protein sequence ID" value="HDY58601.1"/>
    <property type="molecule type" value="Genomic_DNA"/>
</dbReference>
<dbReference type="Gene3D" id="3.30.300.20">
    <property type="match status" value="1"/>
</dbReference>
<dbReference type="GO" id="GO:0043024">
    <property type="term" value="F:ribosomal small subunit binding"/>
    <property type="evidence" value="ECO:0007669"/>
    <property type="project" value="TreeGrafter"/>
</dbReference>